<accession>A0AAN7UK08</accession>
<keyword evidence="3" id="KW-1185">Reference proteome</keyword>
<proteinExistence type="predicted"/>
<organism evidence="2 3">
    <name type="scientific">Xylaria bambusicola</name>
    <dbReference type="NCBI Taxonomy" id="326684"/>
    <lineage>
        <taxon>Eukaryota</taxon>
        <taxon>Fungi</taxon>
        <taxon>Dikarya</taxon>
        <taxon>Ascomycota</taxon>
        <taxon>Pezizomycotina</taxon>
        <taxon>Sordariomycetes</taxon>
        <taxon>Xylariomycetidae</taxon>
        <taxon>Xylariales</taxon>
        <taxon>Xylariaceae</taxon>
        <taxon>Xylaria</taxon>
    </lineage>
</organism>
<dbReference type="EMBL" id="JAWHQM010000010">
    <property type="protein sequence ID" value="KAK5628968.1"/>
    <property type="molecule type" value="Genomic_DNA"/>
</dbReference>
<dbReference type="PANTHER" id="PTHR28013:SF7">
    <property type="entry name" value="PALI-DOMAIN-CONTAINING PROTEIN"/>
    <property type="match status" value="1"/>
</dbReference>
<evidence type="ECO:0008006" key="4">
    <source>
        <dbReference type="Google" id="ProtNLM"/>
    </source>
</evidence>
<dbReference type="GO" id="GO:0032153">
    <property type="term" value="C:cell division site"/>
    <property type="evidence" value="ECO:0007669"/>
    <property type="project" value="TreeGrafter"/>
</dbReference>
<keyword evidence="1" id="KW-1133">Transmembrane helix</keyword>
<dbReference type="InterPro" id="IPR009571">
    <property type="entry name" value="SUR7/Rim9-like_fungi"/>
</dbReference>
<dbReference type="GO" id="GO:0005886">
    <property type="term" value="C:plasma membrane"/>
    <property type="evidence" value="ECO:0007669"/>
    <property type="project" value="InterPro"/>
</dbReference>
<dbReference type="Pfam" id="PF06687">
    <property type="entry name" value="SUR7"/>
    <property type="match status" value="1"/>
</dbReference>
<comment type="caution">
    <text evidence="2">The sequence shown here is derived from an EMBL/GenBank/DDBJ whole genome shotgun (WGS) entry which is preliminary data.</text>
</comment>
<feature type="transmembrane region" description="Helical" evidence="1">
    <location>
        <begin position="228"/>
        <end position="251"/>
    </location>
</feature>
<dbReference type="AlphaFoldDB" id="A0AAN7UK08"/>
<feature type="transmembrane region" description="Helical" evidence="1">
    <location>
        <begin position="156"/>
        <end position="178"/>
    </location>
</feature>
<reference evidence="2 3" key="1">
    <citation type="submission" date="2023-10" db="EMBL/GenBank/DDBJ databases">
        <title>Draft genome sequence of Xylaria bambusicola isolate GMP-LS, the root and basal stem rot pathogen of sugarcane in Indonesia.</title>
        <authorList>
            <person name="Selvaraj P."/>
            <person name="Muralishankar V."/>
            <person name="Muruganantham S."/>
            <person name="Sp S."/>
            <person name="Haryani S."/>
            <person name="Lau K.J.X."/>
            <person name="Naqvi N.I."/>
        </authorList>
    </citation>
    <scope>NUCLEOTIDE SEQUENCE [LARGE SCALE GENOMIC DNA]</scope>
    <source>
        <strain evidence="2">GMP-LS</strain>
    </source>
</reference>
<name>A0AAN7UK08_9PEZI</name>
<keyword evidence="1" id="KW-0472">Membrane</keyword>
<dbReference type="Proteomes" id="UP001305414">
    <property type="component" value="Unassembled WGS sequence"/>
</dbReference>
<dbReference type="PANTHER" id="PTHR28013">
    <property type="entry name" value="PROTEIN DCV1-RELATED"/>
    <property type="match status" value="1"/>
</dbReference>
<gene>
    <name evidence="2" type="ORF">RRF57_004683</name>
</gene>
<evidence type="ECO:0000313" key="2">
    <source>
        <dbReference type="EMBL" id="KAK5628968.1"/>
    </source>
</evidence>
<evidence type="ECO:0000313" key="3">
    <source>
        <dbReference type="Proteomes" id="UP001305414"/>
    </source>
</evidence>
<dbReference type="InterPro" id="IPR051380">
    <property type="entry name" value="pH-response_reg_palI/RIM9"/>
</dbReference>
<evidence type="ECO:0000256" key="1">
    <source>
        <dbReference type="SAM" id="Phobius"/>
    </source>
</evidence>
<feature type="transmembrane region" description="Helical" evidence="1">
    <location>
        <begin position="44"/>
        <end position="62"/>
    </location>
</feature>
<dbReference type="Gene3D" id="1.20.140.150">
    <property type="match status" value="1"/>
</dbReference>
<protein>
    <recommendedName>
        <fullName evidence="4">Pali-domain-containing protein</fullName>
    </recommendedName>
</protein>
<keyword evidence="1" id="KW-0812">Transmembrane</keyword>
<sequence length="277" mass="30159">MTLPAVYLLEPFATKDFKTARIYTLHSTPLSLDLNSSNMARTGFIHHIGTFFLFAATILLIITDISAPVVSDISLLKVELGRNERSNLFSNNNRFPSITFGTFGYCLKDFTAGGSKACSDSHIGYDPVAVVERNVGDTSFSDYAHDTARALTKVMVLHPIATGLAFISFVLALGAGFVGSFLAALGAFITFLVTAVVLITDFVSFSIVKSAVNDSNDRVVASYGAASWTTLVAAILCLFASVILLFTCCSARIHRRRESRYHESKVSSSSPTHRRWF</sequence>
<dbReference type="GO" id="GO:0035838">
    <property type="term" value="C:growing cell tip"/>
    <property type="evidence" value="ECO:0007669"/>
    <property type="project" value="TreeGrafter"/>
</dbReference>
<feature type="transmembrane region" description="Helical" evidence="1">
    <location>
        <begin position="185"/>
        <end position="208"/>
    </location>
</feature>